<feature type="region of interest" description="Disordered" evidence="1">
    <location>
        <begin position="865"/>
        <end position="920"/>
    </location>
</feature>
<feature type="domain" description="DUF6535" evidence="3">
    <location>
        <begin position="60"/>
        <end position="240"/>
    </location>
</feature>
<keyword evidence="2" id="KW-0472">Membrane</keyword>
<dbReference type="InterPro" id="IPR045338">
    <property type="entry name" value="DUF6535"/>
</dbReference>
<feature type="compositionally biased region" description="Basic and acidic residues" evidence="1">
    <location>
        <begin position="880"/>
        <end position="898"/>
    </location>
</feature>
<feature type="transmembrane region" description="Helical" evidence="2">
    <location>
        <begin position="217"/>
        <end position="240"/>
    </location>
</feature>
<dbReference type="Proteomes" id="UP000186601">
    <property type="component" value="Unassembled WGS sequence"/>
</dbReference>
<comment type="caution">
    <text evidence="4">The sequence shown here is derived from an EMBL/GenBank/DDBJ whole genome shotgun (WGS) entry which is preliminary data.</text>
</comment>
<accession>A0A2R6NX41</accession>
<dbReference type="OrthoDB" id="3219854at2759"/>
<feature type="compositionally biased region" description="Polar residues" evidence="1">
    <location>
        <begin position="867"/>
        <end position="879"/>
    </location>
</feature>
<feature type="transmembrane region" description="Helical" evidence="2">
    <location>
        <begin position="347"/>
        <end position="373"/>
    </location>
</feature>
<proteinExistence type="predicted"/>
<name>A0A2R6NX41_9APHY</name>
<sequence>MGPTTSDKSQRVDLTTASVSTSFASGQQAANESTPAEVAEKPTCGCCSHSKIPTEKSDGWKVLLEAMEQCDQKNLDRWKAEMDNLLIFAGLLSAVVTAFTVESYQWLRDDPAATSVILLAQISDKMTSFSIAPGFINSTDPNPRPIDTSSFDIPDAVKINMLWILSLTFSLIAAFLALAVQQWLRHIPVPEDMTIRQSARLRQFRQEGLGHWRVPMLVSFLPILVQVAVILFLVGLIYLLRPLNHDIGLAFTVVAGSLLSSFAITAFLPFYYRDCPYKSSFFPTILSIVQPIAKFIVYIIFSIAYYGAMLIMIAIYLGVYVVVGTAFASLCVAVLALYLALLVSYPVLYILTVVIPVLVACVMACVVCIWGCIPCISICCPCIPALLVVLVSPFTACFQIVLGAILVVMEPIITFITENFGSLSTSVGGSLVTSLCEALRKPLFILQGVFRLFTKFNDWARRLLPRISNEGGNETWWSRLREMFQWFQEEWKNKQEMVNNKFGDPEKLWLNLELKKMMSRPNVWDESVLALAPMAVARSESSFNAVKECLKDLGLAGPKALCAFKWAAHHLGVVSESISDDMCDYSEFSGINPKLLAKVDTIFAERYRDILWEVLPMDGHEFFSEGDRDILLGIMILLMETTKFRHNEPDYPKFVQDYMDLLMKILRAQAGQLPNSHDAQLYGRMPTALFYEGCVRHKHSFKDDDAMQAVKWAHQQLTTVHGKRTLSLLELAFGSSAIALIAMTQSKNETFVIESCQQLIPALKAYLRLNAQFIRSQASECEEEKKSQYVRLVFQHAMSSICDSLSKLARSHFNSDIRKNDSQHKVDLHGDSEAIRSILKDMLQEQKPFNDVLWEVKFPEGVPVPLQVTSAPPNPQTSRPLEKKPVEAPDAGSEEKLPSTEGNDSDSKEIEDLGIATLDR</sequence>
<protein>
    <recommendedName>
        <fullName evidence="3">DUF6535 domain-containing protein</fullName>
    </recommendedName>
</protein>
<feature type="transmembrane region" description="Helical" evidence="2">
    <location>
        <begin position="313"/>
        <end position="341"/>
    </location>
</feature>
<feature type="transmembrane region" description="Helical" evidence="2">
    <location>
        <begin position="162"/>
        <end position="184"/>
    </location>
</feature>
<feature type="compositionally biased region" description="Polar residues" evidence="1">
    <location>
        <begin position="22"/>
        <end position="34"/>
    </location>
</feature>
<dbReference type="Pfam" id="PF20153">
    <property type="entry name" value="DUF6535"/>
    <property type="match status" value="1"/>
</dbReference>
<dbReference type="EMBL" id="MLYV02000713">
    <property type="protein sequence ID" value="PSR78944.1"/>
    <property type="molecule type" value="Genomic_DNA"/>
</dbReference>
<evidence type="ECO:0000256" key="1">
    <source>
        <dbReference type="SAM" id="MobiDB-lite"/>
    </source>
</evidence>
<evidence type="ECO:0000256" key="2">
    <source>
        <dbReference type="SAM" id="Phobius"/>
    </source>
</evidence>
<feature type="transmembrane region" description="Helical" evidence="2">
    <location>
        <begin position="85"/>
        <end position="101"/>
    </location>
</feature>
<evidence type="ECO:0000259" key="3">
    <source>
        <dbReference type="Pfam" id="PF20153"/>
    </source>
</evidence>
<feature type="transmembrane region" description="Helical" evidence="2">
    <location>
        <begin position="385"/>
        <end position="409"/>
    </location>
</feature>
<dbReference type="AlphaFoldDB" id="A0A2R6NX41"/>
<reference evidence="4 5" key="1">
    <citation type="submission" date="2018-02" db="EMBL/GenBank/DDBJ databases">
        <title>Genome sequence of the basidiomycete white-rot fungus Phlebia centrifuga.</title>
        <authorList>
            <person name="Granchi Z."/>
            <person name="Peng M."/>
            <person name="de Vries R.P."/>
            <person name="Hilden K."/>
            <person name="Makela M.R."/>
            <person name="Grigoriev I."/>
            <person name="Riley R."/>
        </authorList>
    </citation>
    <scope>NUCLEOTIDE SEQUENCE [LARGE SCALE GENOMIC DNA]</scope>
    <source>
        <strain evidence="4 5">FBCC195</strain>
    </source>
</reference>
<gene>
    <name evidence="4" type="ORF">PHLCEN_2v7248</name>
</gene>
<feature type="transmembrane region" description="Helical" evidence="2">
    <location>
        <begin position="284"/>
        <end position="306"/>
    </location>
</feature>
<evidence type="ECO:0000313" key="5">
    <source>
        <dbReference type="Proteomes" id="UP000186601"/>
    </source>
</evidence>
<feature type="region of interest" description="Disordered" evidence="1">
    <location>
        <begin position="22"/>
        <end position="42"/>
    </location>
</feature>
<keyword evidence="2" id="KW-1133">Transmembrane helix</keyword>
<organism evidence="4 5">
    <name type="scientific">Hermanssonia centrifuga</name>
    <dbReference type="NCBI Taxonomy" id="98765"/>
    <lineage>
        <taxon>Eukaryota</taxon>
        <taxon>Fungi</taxon>
        <taxon>Dikarya</taxon>
        <taxon>Basidiomycota</taxon>
        <taxon>Agaricomycotina</taxon>
        <taxon>Agaricomycetes</taxon>
        <taxon>Polyporales</taxon>
        <taxon>Meruliaceae</taxon>
        <taxon>Hermanssonia</taxon>
    </lineage>
</organism>
<keyword evidence="5" id="KW-1185">Reference proteome</keyword>
<feature type="transmembrane region" description="Helical" evidence="2">
    <location>
        <begin position="247"/>
        <end position="272"/>
    </location>
</feature>
<keyword evidence="2" id="KW-0812">Transmembrane</keyword>
<evidence type="ECO:0000313" key="4">
    <source>
        <dbReference type="EMBL" id="PSR78944.1"/>
    </source>
</evidence>